<dbReference type="EC" id="4.1.3.38" evidence="1"/>
<dbReference type="InterPro" id="IPR043132">
    <property type="entry name" value="BCAT-like_C"/>
</dbReference>
<dbReference type="SUPFAM" id="SSF56752">
    <property type="entry name" value="D-aminoacid aminotransferase-like PLP-dependent enzymes"/>
    <property type="match status" value="1"/>
</dbReference>
<name>A0A1Y5Q6C8_9GAMM</name>
<dbReference type="NCBIfam" id="NF006734">
    <property type="entry name" value="PRK09266.1"/>
    <property type="match status" value="1"/>
</dbReference>
<dbReference type="Pfam" id="PF01063">
    <property type="entry name" value="Aminotran_4"/>
    <property type="match status" value="1"/>
</dbReference>
<evidence type="ECO:0000313" key="1">
    <source>
        <dbReference type="EMBL" id="SBV36426.1"/>
    </source>
</evidence>
<dbReference type="InterPro" id="IPR001544">
    <property type="entry name" value="Aminotrans_IV"/>
</dbReference>
<accession>A0A1Y5Q6C8</accession>
<proteinExistence type="predicted"/>
<dbReference type="Gene3D" id="3.20.10.10">
    <property type="entry name" value="D-amino Acid Aminotransferase, subunit A, domain 2"/>
    <property type="match status" value="1"/>
</dbReference>
<sequence length="263" mass="28205">MTSLSCNGQPVDAGLLGSVLVNYGHFTSLQVRGGAVQGWALHFRRLQQGTHELFGAALDEVVLLEWLQQALAQHGAGDASLRITVFSRDFDFRQPLRAVPVDVLVSAGAPAAVPATAQAVLPVCCQREMPHLKHAGTFPLFHHRRMAMQQGFGDALFVDAAGRVSEGSTWNIAFLDGRGVVWPQAAALRGTTEQLLMAGLDVLGQPQRREELRLPLHGARGAVACNATGLWPLARIGEQELPGSGQLLALLQRALGLAPWLPL</sequence>
<organism evidence="1">
    <name type="scientific">uncultured Stenotrophomonas sp</name>
    <dbReference type="NCBI Taxonomy" id="165438"/>
    <lineage>
        <taxon>Bacteria</taxon>
        <taxon>Pseudomonadati</taxon>
        <taxon>Pseudomonadota</taxon>
        <taxon>Gammaproteobacteria</taxon>
        <taxon>Lysobacterales</taxon>
        <taxon>Lysobacteraceae</taxon>
        <taxon>Stenotrophomonas</taxon>
        <taxon>environmental samples</taxon>
    </lineage>
</organism>
<keyword evidence="1" id="KW-0456">Lyase</keyword>
<protein>
    <submittedName>
        <fullName evidence="1">Aminodeoxychorismate lyase</fullName>
        <ecNumber evidence="1">4.1.3.38</ecNumber>
    </submittedName>
</protein>
<dbReference type="GO" id="GO:0008696">
    <property type="term" value="F:4-amino-4-deoxychorismate lyase activity"/>
    <property type="evidence" value="ECO:0007669"/>
    <property type="project" value="UniProtKB-EC"/>
</dbReference>
<dbReference type="EMBL" id="FLTS01000001">
    <property type="protein sequence ID" value="SBV36426.1"/>
    <property type="molecule type" value="Genomic_DNA"/>
</dbReference>
<dbReference type="InterPro" id="IPR036038">
    <property type="entry name" value="Aminotransferase-like"/>
</dbReference>
<dbReference type="AlphaFoldDB" id="A0A1Y5Q6C8"/>
<dbReference type="Gene3D" id="3.30.470.10">
    <property type="match status" value="1"/>
</dbReference>
<reference evidence="1" key="1">
    <citation type="submission" date="2016-03" db="EMBL/GenBank/DDBJ databases">
        <authorList>
            <person name="Ploux O."/>
        </authorList>
    </citation>
    <scope>NUCLEOTIDE SEQUENCE</scope>
    <source>
        <strain evidence="1">UC10</strain>
    </source>
</reference>
<gene>
    <name evidence="1" type="ORF">STPYR_11356</name>
</gene>
<dbReference type="InterPro" id="IPR043131">
    <property type="entry name" value="BCAT-like_N"/>
</dbReference>